<evidence type="ECO:0000313" key="2">
    <source>
        <dbReference type="EMBL" id="QGU26857.1"/>
    </source>
</evidence>
<dbReference type="KEGG" id="moj:D7D94_03645"/>
<dbReference type="AlphaFoldDB" id="A0A6I6E280"/>
<feature type="transmembrane region" description="Helical" evidence="1">
    <location>
        <begin position="48"/>
        <end position="64"/>
    </location>
</feature>
<keyword evidence="3" id="KW-1185">Reference proteome</keyword>
<dbReference type="Proteomes" id="UP000422989">
    <property type="component" value="Chromosome"/>
</dbReference>
<proteinExistence type="predicted"/>
<feature type="transmembrane region" description="Helical" evidence="1">
    <location>
        <begin position="109"/>
        <end position="131"/>
    </location>
</feature>
<keyword evidence="1" id="KW-0472">Membrane</keyword>
<evidence type="ECO:0000313" key="3">
    <source>
        <dbReference type="Proteomes" id="UP000422989"/>
    </source>
</evidence>
<feature type="transmembrane region" description="Helical" evidence="1">
    <location>
        <begin position="85"/>
        <end position="103"/>
    </location>
</feature>
<evidence type="ECO:0000256" key="1">
    <source>
        <dbReference type="SAM" id="Phobius"/>
    </source>
</evidence>
<name>A0A6I6E280_9MICO</name>
<keyword evidence="1" id="KW-0812">Transmembrane</keyword>
<sequence length="142" mass="15503">MDAASQLGRLASVRDDYAVGKRGEGWYHVALGVAAGVLITAQGMDQPWGILVTLAFLLSIPAFITWWRREHGWWVSGYSPRRARWVAAATGLVLVACLAWSYLAPSIWGSLWAGFVAALVVAALGFAWMAVWRREVRSEGAA</sequence>
<feature type="transmembrane region" description="Helical" evidence="1">
    <location>
        <begin position="25"/>
        <end position="42"/>
    </location>
</feature>
<protein>
    <submittedName>
        <fullName evidence="2">Uncharacterized protein</fullName>
    </submittedName>
</protein>
<reference evidence="2 3" key="1">
    <citation type="submission" date="2018-09" db="EMBL/GenBank/DDBJ databases">
        <title>Whole genome sequencing of Microbacterium oryzae strain MB-10T.</title>
        <authorList>
            <person name="Das S.K."/>
        </authorList>
    </citation>
    <scope>NUCLEOTIDE SEQUENCE [LARGE SCALE GENOMIC DNA]</scope>
    <source>
        <strain evidence="2 3">MB-10</strain>
    </source>
</reference>
<keyword evidence="1" id="KW-1133">Transmembrane helix</keyword>
<organism evidence="2 3">
    <name type="scientific">Microbacterium oryzae</name>
    <dbReference type="NCBI Taxonomy" id="743009"/>
    <lineage>
        <taxon>Bacteria</taxon>
        <taxon>Bacillati</taxon>
        <taxon>Actinomycetota</taxon>
        <taxon>Actinomycetes</taxon>
        <taxon>Micrococcales</taxon>
        <taxon>Microbacteriaceae</taxon>
        <taxon>Microbacterium</taxon>
    </lineage>
</organism>
<accession>A0A6I6E280</accession>
<gene>
    <name evidence="2" type="ORF">D7D94_03645</name>
</gene>
<dbReference type="EMBL" id="CP032550">
    <property type="protein sequence ID" value="QGU26857.1"/>
    <property type="molecule type" value="Genomic_DNA"/>
</dbReference>